<feature type="domain" description="NADH-quinone oxidoreductase subunit D" evidence="3">
    <location>
        <begin position="120"/>
        <end position="294"/>
    </location>
</feature>
<evidence type="ECO:0000259" key="3">
    <source>
        <dbReference type="Pfam" id="PF00346"/>
    </source>
</evidence>
<sequence>MLRTEQFTINIGPQHPSTHGGLHVEAVMDGEFIVDAIVHLGYVHRSVEKIAESRTYPQYVPYTSRLDYLASHLPTLGYCQAVEKMLGVAVPERAEYIRIIMAEFSRIASHLLFIGSCAIDLGATTGLIYCLRDRERIMDMFEMTSGQRLIASYMRIGGVSEDLPDTFIPAARSFIADFPEMIAEYDGLIIGNEILQARLKGVGRLNADDAIAYGVSGPNLRACGIDYDIRKAEPYGIYDRFDFTVPLAENGDSWDRLLVRMEEMQQSIHIIEQALNQLPEGEVKAKVPRIIKPAEGIEVYHRIESSKGELGYYIVADGGEKPYRLHVRAPSFINLMVLPMISKGGKLQDIIANIATLDPVLGESDR</sequence>
<dbReference type="PANTHER" id="PTHR11993">
    <property type="entry name" value="NADH-UBIQUINONE OXIDOREDUCTASE 49 KDA SUBUNIT"/>
    <property type="match status" value="1"/>
</dbReference>
<keyword evidence="2" id="KW-0813">Transport</keyword>
<feature type="domain" description="NADH-quinone oxidoreductase subunit D" evidence="3">
    <location>
        <begin position="298"/>
        <end position="366"/>
    </location>
</feature>
<name>A0A0E4GCX5_9FIRM</name>
<accession>A0A0E4GCX5</accession>
<organism evidence="4 5">
    <name type="scientific">Syntrophomonas zehnderi OL-4</name>
    <dbReference type="NCBI Taxonomy" id="690567"/>
    <lineage>
        <taxon>Bacteria</taxon>
        <taxon>Bacillati</taxon>
        <taxon>Bacillota</taxon>
        <taxon>Clostridia</taxon>
        <taxon>Eubacteriales</taxon>
        <taxon>Syntrophomonadaceae</taxon>
        <taxon>Syntrophomonas</taxon>
    </lineage>
</organism>
<evidence type="ECO:0000256" key="2">
    <source>
        <dbReference type="HAMAP-Rule" id="MF_01358"/>
    </source>
</evidence>
<dbReference type="NCBIfam" id="NF004739">
    <property type="entry name" value="PRK06075.1"/>
    <property type="match status" value="1"/>
</dbReference>
<keyword evidence="2" id="KW-0472">Membrane</keyword>
<dbReference type="HAMAP" id="MF_01358">
    <property type="entry name" value="NDH1_NuoD"/>
    <property type="match status" value="1"/>
</dbReference>
<dbReference type="SUPFAM" id="SSF56762">
    <property type="entry name" value="HydB/Nqo4-like"/>
    <property type="match status" value="1"/>
</dbReference>
<dbReference type="Proteomes" id="UP000045545">
    <property type="component" value="Unassembled WGS sequence"/>
</dbReference>
<dbReference type="STRING" id="690567.933"/>
<comment type="subcellular location">
    <subcellularLocation>
        <location evidence="2">Cell membrane</location>
        <topology evidence="2">Peripheral membrane protein</topology>
        <orientation evidence="2">Cytoplasmic side</orientation>
    </subcellularLocation>
</comment>
<keyword evidence="2" id="KW-1278">Translocase</keyword>
<dbReference type="PANTHER" id="PTHR11993:SF10">
    <property type="entry name" value="NADH DEHYDROGENASE [UBIQUINONE] IRON-SULFUR PROTEIN 2, MITOCHONDRIAL"/>
    <property type="match status" value="1"/>
</dbReference>
<keyword evidence="2" id="KW-0520">NAD</keyword>
<dbReference type="GO" id="GO:0048038">
    <property type="term" value="F:quinone binding"/>
    <property type="evidence" value="ECO:0007669"/>
    <property type="project" value="UniProtKB-KW"/>
</dbReference>
<dbReference type="InterPro" id="IPR029014">
    <property type="entry name" value="NiFe-Hase_large"/>
</dbReference>
<dbReference type="EMBL" id="CGIH01000013">
    <property type="protein sequence ID" value="CFX28818.1"/>
    <property type="molecule type" value="Genomic_DNA"/>
</dbReference>
<protein>
    <recommendedName>
        <fullName evidence="2">NADH-quinone oxidoreductase subunit D</fullName>
        <ecNumber evidence="2">7.1.1.-</ecNumber>
    </recommendedName>
    <alternativeName>
        <fullName evidence="2">NADH dehydrogenase I subunit D</fullName>
    </alternativeName>
    <alternativeName>
        <fullName evidence="2">NDH-1 subunit D</fullName>
    </alternativeName>
</protein>
<reference evidence="4 5" key="1">
    <citation type="submission" date="2015-03" db="EMBL/GenBank/DDBJ databases">
        <authorList>
            <person name="Murphy D."/>
        </authorList>
    </citation>
    <scope>NUCLEOTIDE SEQUENCE [LARGE SCALE GENOMIC DNA]</scope>
    <source>
        <strain evidence="4 5">OL-4</strain>
    </source>
</reference>
<dbReference type="OrthoDB" id="9801496at2"/>
<evidence type="ECO:0000256" key="1">
    <source>
        <dbReference type="ARBA" id="ARBA00022719"/>
    </source>
</evidence>
<dbReference type="Pfam" id="PF00346">
    <property type="entry name" value="Complex1_49kDa"/>
    <property type="match status" value="2"/>
</dbReference>
<evidence type="ECO:0000313" key="4">
    <source>
        <dbReference type="EMBL" id="CFX28818.1"/>
    </source>
</evidence>
<dbReference type="GO" id="GO:0005886">
    <property type="term" value="C:plasma membrane"/>
    <property type="evidence" value="ECO:0007669"/>
    <property type="project" value="UniProtKB-SubCell"/>
</dbReference>
<gene>
    <name evidence="2" type="primary">nuoD</name>
    <name evidence="4" type="ORF">933</name>
</gene>
<dbReference type="InterPro" id="IPR022885">
    <property type="entry name" value="NDH1_su_D/H"/>
</dbReference>
<evidence type="ECO:0000313" key="5">
    <source>
        <dbReference type="Proteomes" id="UP000045545"/>
    </source>
</evidence>
<dbReference type="RefSeq" id="WP_046496310.1">
    <property type="nucleotide sequence ID" value="NZ_CGIH01000013.1"/>
</dbReference>
<comment type="catalytic activity">
    <reaction evidence="2">
        <text>a quinone + NADH + 5 H(+)(in) = a quinol + NAD(+) + 4 H(+)(out)</text>
        <dbReference type="Rhea" id="RHEA:57888"/>
        <dbReference type="ChEBI" id="CHEBI:15378"/>
        <dbReference type="ChEBI" id="CHEBI:24646"/>
        <dbReference type="ChEBI" id="CHEBI:57540"/>
        <dbReference type="ChEBI" id="CHEBI:57945"/>
        <dbReference type="ChEBI" id="CHEBI:132124"/>
    </reaction>
</comment>
<keyword evidence="1 2" id="KW-0874">Quinone</keyword>
<dbReference type="AlphaFoldDB" id="A0A0E4GCX5"/>
<keyword evidence="5" id="KW-1185">Reference proteome</keyword>
<dbReference type="Gene3D" id="1.10.645.10">
    <property type="entry name" value="Cytochrome-c3 Hydrogenase, chain B"/>
    <property type="match status" value="1"/>
</dbReference>
<dbReference type="EC" id="7.1.1.-" evidence="2"/>
<dbReference type="GO" id="GO:0050136">
    <property type="term" value="F:NADH dehydrogenase (quinone) (non-electrogenic) activity"/>
    <property type="evidence" value="ECO:0007669"/>
    <property type="project" value="UniProtKB-UniRule"/>
</dbReference>
<keyword evidence="2" id="KW-1003">Cell membrane</keyword>
<proteinExistence type="inferred from homology"/>
<comment type="function">
    <text evidence="2">NDH-1 shuttles electrons from NADH, via FMN and iron-sulfur (Fe-S) centers, to quinones in the respiratory chain. The immediate electron acceptor for the enzyme in this species is believed to be a menaquinone. Couples the redox reaction to proton translocation (for every two electrons transferred, four hydrogen ions are translocated across the cytoplasmic membrane), and thus conserves the redox energy in a proton gradient.</text>
</comment>
<comment type="subunit">
    <text evidence="2">NDH-1 is composed of 14 different subunits. Subunits NuoB, C, D, E, F, and G constitute the peripheral sector of the complex.</text>
</comment>
<dbReference type="InterPro" id="IPR001135">
    <property type="entry name" value="NADH_Q_OxRdtase_suD"/>
</dbReference>
<dbReference type="GO" id="GO:0051287">
    <property type="term" value="F:NAD binding"/>
    <property type="evidence" value="ECO:0007669"/>
    <property type="project" value="InterPro"/>
</dbReference>
<comment type="similarity">
    <text evidence="2">Belongs to the complex I 49 kDa subunit family.</text>
</comment>